<protein>
    <recommendedName>
        <fullName evidence="5">Large membrane protein</fullName>
    </recommendedName>
</protein>
<reference evidence="3" key="2">
    <citation type="submission" date="2020-09" db="EMBL/GenBank/DDBJ databases">
        <authorList>
            <person name="Sun Q."/>
            <person name="Ohkuma M."/>
        </authorList>
    </citation>
    <scope>NUCLEOTIDE SEQUENCE</scope>
    <source>
        <strain evidence="3">JCM 5016</strain>
    </source>
</reference>
<dbReference type="RefSeq" id="WP_229879131.1">
    <property type="nucleotide sequence ID" value="NZ_BMWH01000001.1"/>
</dbReference>
<name>A0A918V6H1_9ACTN</name>
<feature type="region of interest" description="Disordered" evidence="1">
    <location>
        <begin position="452"/>
        <end position="480"/>
    </location>
</feature>
<evidence type="ECO:0000256" key="2">
    <source>
        <dbReference type="SAM" id="Phobius"/>
    </source>
</evidence>
<comment type="caution">
    <text evidence="3">The sequence shown here is derived from an EMBL/GenBank/DDBJ whole genome shotgun (WGS) entry which is preliminary data.</text>
</comment>
<keyword evidence="2" id="KW-0812">Transmembrane</keyword>
<feature type="region of interest" description="Disordered" evidence="1">
    <location>
        <begin position="183"/>
        <end position="246"/>
    </location>
</feature>
<evidence type="ECO:0000256" key="1">
    <source>
        <dbReference type="SAM" id="MobiDB-lite"/>
    </source>
</evidence>
<keyword evidence="2" id="KW-0472">Membrane</keyword>
<feature type="compositionally biased region" description="Gly residues" evidence="1">
    <location>
        <begin position="112"/>
        <end position="137"/>
    </location>
</feature>
<feature type="region of interest" description="Disordered" evidence="1">
    <location>
        <begin position="533"/>
        <end position="558"/>
    </location>
</feature>
<feature type="region of interest" description="Disordered" evidence="1">
    <location>
        <begin position="626"/>
        <end position="655"/>
    </location>
</feature>
<evidence type="ECO:0000313" key="3">
    <source>
        <dbReference type="EMBL" id="GGZ69921.1"/>
    </source>
</evidence>
<feature type="transmembrane region" description="Helical" evidence="2">
    <location>
        <begin position="156"/>
        <end position="177"/>
    </location>
</feature>
<proteinExistence type="predicted"/>
<evidence type="ECO:0000313" key="4">
    <source>
        <dbReference type="Proteomes" id="UP000623010"/>
    </source>
</evidence>
<sequence length="655" mass="64635">MNAERPDKDDEVRAGAEPGAGTEPEVGGGAEVGTEPGAAGEAGAGTEPGAAGEAEPDAGIGAEVGAAEADAEAGAESGAEPDAEAGAEVGAGAGQSAGGTAKEPGAADGTPGSEGGSGSGAGNEGGDGTGGENGDGTGSEDGDGDVVRTGRRRTPLVVASVAAAVLLVGGGGAYLAATASGEGRPVPGAASGDTTPPPLALDGWSAPSASAPDGASGGTSNGTSNGIAPGEPNPYGPTYRAAGPLPEGPGKAPVYLARGEVTRAQVARLAEALGVEGTPVAQGTVWRVGVKDGSGPTLRVERQAPGTWTFSRYAPGTDDCKKTAPACTHDPAAPTVRAVGEAAARKAAAPVLEALGQDGARVDASRVMGAQRVVDADPVVGGLPTHGWTTGLTVDARGEVVGGSGRLVAPVKGDTYPVLDARRTLDEMNRVPRGDHRMGIGGCASPVPLKDRFETPCGSGGTPDGAGGTPDGAGGTPARQEATVEHAVFGLAARSVRGRPALVPSWLFTVRTPDTRDAATVTYPAIDPAYLTSAASATPSPRPDDGTGGTGGTPATRDVKVTGYTAEGSDLTVAFQGGVCSDYRVTARESARKVTVTVTERSRPGRVCILIAKLYHRTVHLDRPLGDRQVVGSDGKVVPREKADTRPPAASSPTR</sequence>
<feature type="compositionally biased region" description="Acidic residues" evidence="1">
    <location>
        <begin position="69"/>
        <end position="85"/>
    </location>
</feature>
<keyword evidence="4" id="KW-1185">Reference proteome</keyword>
<dbReference type="AlphaFoldDB" id="A0A918V6H1"/>
<feature type="compositionally biased region" description="Low complexity" evidence="1">
    <location>
        <begin position="32"/>
        <end position="68"/>
    </location>
</feature>
<organism evidence="3 4">
    <name type="scientific">Streptomyces echinoruber</name>
    <dbReference type="NCBI Taxonomy" id="68898"/>
    <lineage>
        <taxon>Bacteria</taxon>
        <taxon>Bacillati</taxon>
        <taxon>Actinomycetota</taxon>
        <taxon>Actinomycetes</taxon>
        <taxon>Kitasatosporales</taxon>
        <taxon>Streptomycetaceae</taxon>
        <taxon>Streptomyces</taxon>
    </lineage>
</organism>
<feature type="compositionally biased region" description="Gly residues" evidence="1">
    <location>
        <begin position="458"/>
        <end position="475"/>
    </location>
</feature>
<feature type="compositionally biased region" description="Low complexity" evidence="1">
    <location>
        <begin position="202"/>
        <end position="214"/>
    </location>
</feature>
<evidence type="ECO:0008006" key="5">
    <source>
        <dbReference type="Google" id="ProtNLM"/>
    </source>
</evidence>
<feature type="compositionally biased region" description="Basic and acidic residues" evidence="1">
    <location>
        <begin position="1"/>
        <end position="14"/>
    </location>
</feature>
<reference evidence="3" key="1">
    <citation type="journal article" date="2014" name="Int. J. Syst. Evol. Microbiol.">
        <title>Complete genome sequence of Corynebacterium casei LMG S-19264T (=DSM 44701T), isolated from a smear-ripened cheese.</title>
        <authorList>
            <consortium name="US DOE Joint Genome Institute (JGI-PGF)"/>
            <person name="Walter F."/>
            <person name="Albersmeier A."/>
            <person name="Kalinowski J."/>
            <person name="Ruckert C."/>
        </authorList>
    </citation>
    <scope>NUCLEOTIDE SEQUENCE</scope>
    <source>
        <strain evidence="3">JCM 5016</strain>
    </source>
</reference>
<feature type="compositionally biased region" description="Low complexity" evidence="1">
    <location>
        <begin position="15"/>
        <end position="25"/>
    </location>
</feature>
<keyword evidence="2" id="KW-1133">Transmembrane helix</keyword>
<dbReference type="EMBL" id="BMWH01000001">
    <property type="protein sequence ID" value="GGZ69921.1"/>
    <property type="molecule type" value="Genomic_DNA"/>
</dbReference>
<dbReference type="Proteomes" id="UP000623010">
    <property type="component" value="Unassembled WGS sequence"/>
</dbReference>
<accession>A0A918V6H1</accession>
<feature type="region of interest" description="Disordered" evidence="1">
    <location>
        <begin position="1"/>
        <end position="150"/>
    </location>
</feature>
<gene>
    <name evidence="3" type="ORF">GCM10010389_04170</name>
</gene>